<accession>A0A7G5DHZ9</accession>
<reference evidence="6 7" key="1">
    <citation type="journal article" date="2020" name="G3 (Bethesda)">
        <title>CeMbio - The Caenorhabditis elegans Microbiome Resource.</title>
        <authorList>
            <person name="Dirksen P."/>
            <person name="Assie A."/>
            <person name="Zimmermann J."/>
            <person name="Zhang F."/>
            <person name="Tietje A.M."/>
            <person name="Marsh S.A."/>
            <person name="Felix M.A."/>
            <person name="Shapira M."/>
            <person name="Kaleta C."/>
            <person name="Schulenburg H."/>
            <person name="Samuel B."/>
        </authorList>
    </citation>
    <scope>NUCLEOTIDE SEQUENCE [LARGE SCALE GENOMIC DNA]</scope>
    <source>
        <strain evidence="6 7">MSPm1</strain>
    </source>
</reference>
<dbReference type="Gene3D" id="3.90.1150.10">
    <property type="entry name" value="Aspartate Aminotransferase, domain 1"/>
    <property type="match status" value="1"/>
</dbReference>
<dbReference type="GO" id="GO:0000271">
    <property type="term" value="P:polysaccharide biosynthetic process"/>
    <property type="evidence" value="ECO:0007669"/>
    <property type="project" value="TreeGrafter"/>
</dbReference>
<dbReference type="EMBL" id="CP059139">
    <property type="protein sequence ID" value="QMV61374.1"/>
    <property type="molecule type" value="Genomic_DNA"/>
</dbReference>
<dbReference type="GO" id="GO:0008483">
    <property type="term" value="F:transaminase activity"/>
    <property type="evidence" value="ECO:0007669"/>
    <property type="project" value="UniProtKB-KW"/>
</dbReference>
<keyword evidence="1 4" id="KW-0663">Pyridoxal phosphate</keyword>
<evidence type="ECO:0000313" key="6">
    <source>
        <dbReference type="EMBL" id="QMV61374.1"/>
    </source>
</evidence>
<dbReference type="CDD" id="cd00616">
    <property type="entry name" value="AHBA_syn"/>
    <property type="match status" value="1"/>
</dbReference>
<proteinExistence type="inferred from homology"/>
<dbReference type="Gene3D" id="3.40.640.10">
    <property type="entry name" value="Type I PLP-dependent aspartate aminotransferase-like (Major domain)"/>
    <property type="match status" value="1"/>
</dbReference>
<dbReference type="GO" id="GO:0030170">
    <property type="term" value="F:pyridoxal phosphate binding"/>
    <property type="evidence" value="ECO:0007669"/>
    <property type="project" value="TreeGrafter"/>
</dbReference>
<dbReference type="RefSeq" id="WP_182366878.1">
    <property type="nucleotide sequence ID" value="NZ_CP059139.1"/>
</dbReference>
<dbReference type="PIRSF" id="PIRSF000390">
    <property type="entry name" value="PLP_StrS"/>
    <property type="match status" value="1"/>
</dbReference>
<evidence type="ECO:0000313" key="7">
    <source>
        <dbReference type="Proteomes" id="UP000515276"/>
    </source>
</evidence>
<dbReference type="Pfam" id="PF01041">
    <property type="entry name" value="DegT_DnrJ_EryC1"/>
    <property type="match status" value="1"/>
</dbReference>
<dbReference type="InterPro" id="IPR000653">
    <property type="entry name" value="DegT/StrS_aminotransferase"/>
</dbReference>
<dbReference type="PANTHER" id="PTHR30244">
    <property type="entry name" value="TRANSAMINASE"/>
    <property type="match status" value="1"/>
</dbReference>
<name>A0A7G5DHZ9_9PSED</name>
<dbReference type="InterPro" id="IPR015422">
    <property type="entry name" value="PyrdxlP-dep_Trfase_small"/>
</dbReference>
<sequence>MSQIRLMRPYIGFDEVEAEFREVFDSGIFTRGQHVDAFRSELAAYTGAKHAFLTTSATTSLWVCLKLLGIGPGDEVIVSDFSFPASANVIEDVGARPVFADVCPETFNMRPEVLEALIGPRTKAVMFVDALGNPTGITEIKRICSAKRIPLIEDAACAIGSSEKGARCGAIADLTCFSFHPRKLISTGEGGAITTNSDEWADWLTVKLAHGANGMKGVALDFVDYGYNFRLSELQAVMGRKQLAKIDSIVRERNEIRERYMEQLGELGFVAQKSGSDVVYNVQSMVFRVPEGCDRDRLIADLRGTVETTIGTYALSSGSYFLSKYRDVQPTAAQLEATTITFPCFTGLDVGAVAAAVRAVLR</sequence>
<evidence type="ECO:0000256" key="3">
    <source>
        <dbReference type="PIRSR" id="PIRSR000390-1"/>
    </source>
</evidence>
<keyword evidence="6" id="KW-0032">Aminotransferase</keyword>
<feature type="modified residue" description="N6-(pyridoxal phosphate)lysine" evidence="4">
    <location>
        <position position="183"/>
    </location>
</feature>
<gene>
    <name evidence="6" type="ORF">HS968_15130</name>
</gene>
<evidence type="ECO:0000256" key="4">
    <source>
        <dbReference type="PIRSR" id="PIRSR000390-2"/>
    </source>
</evidence>
<evidence type="ECO:0000256" key="1">
    <source>
        <dbReference type="ARBA" id="ARBA00022898"/>
    </source>
</evidence>
<feature type="active site" description="Proton acceptor" evidence="3">
    <location>
        <position position="183"/>
    </location>
</feature>
<organism evidence="6 7">
    <name type="scientific">Pseudomonas berkeleyensis</name>
    <dbReference type="NCBI Taxonomy" id="2726956"/>
    <lineage>
        <taxon>Bacteria</taxon>
        <taxon>Pseudomonadati</taxon>
        <taxon>Pseudomonadota</taxon>
        <taxon>Gammaproteobacteria</taxon>
        <taxon>Pseudomonadales</taxon>
        <taxon>Pseudomonadaceae</taxon>
        <taxon>Pseudomonas</taxon>
    </lineage>
</organism>
<comment type="similarity">
    <text evidence="2 5">Belongs to the DegT/DnrJ/EryC1 family.</text>
</comment>
<keyword evidence="7" id="KW-1185">Reference proteome</keyword>
<dbReference type="SUPFAM" id="SSF53383">
    <property type="entry name" value="PLP-dependent transferases"/>
    <property type="match status" value="1"/>
</dbReference>
<keyword evidence="6" id="KW-0808">Transferase</keyword>
<dbReference type="AlphaFoldDB" id="A0A7G5DHZ9"/>
<dbReference type="PANTHER" id="PTHR30244:SF34">
    <property type="entry name" value="DTDP-4-AMINO-4,6-DIDEOXYGALACTOSE TRANSAMINASE"/>
    <property type="match status" value="1"/>
</dbReference>
<dbReference type="InterPro" id="IPR015424">
    <property type="entry name" value="PyrdxlP-dep_Trfase"/>
</dbReference>
<dbReference type="Proteomes" id="UP000515276">
    <property type="component" value="Chromosome"/>
</dbReference>
<dbReference type="InterPro" id="IPR015421">
    <property type="entry name" value="PyrdxlP-dep_Trfase_major"/>
</dbReference>
<evidence type="ECO:0000256" key="5">
    <source>
        <dbReference type="RuleBase" id="RU004508"/>
    </source>
</evidence>
<evidence type="ECO:0000256" key="2">
    <source>
        <dbReference type="ARBA" id="ARBA00037999"/>
    </source>
</evidence>
<protein>
    <submittedName>
        <fullName evidence="6">DegT/DnrJ/EryC1/StrS family aminotransferase</fullName>
    </submittedName>
</protein>